<dbReference type="EMBL" id="HBUF01053504">
    <property type="protein sequence ID" value="CAG6622851.1"/>
    <property type="molecule type" value="Transcribed_RNA"/>
</dbReference>
<protein>
    <submittedName>
        <fullName evidence="1">Uncharacterized protein</fullName>
    </submittedName>
</protein>
<dbReference type="EMBL" id="HBUF01053505">
    <property type="protein sequence ID" value="CAG6622853.1"/>
    <property type="molecule type" value="Transcribed_RNA"/>
</dbReference>
<evidence type="ECO:0000313" key="1">
    <source>
        <dbReference type="EMBL" id="CAG6622851.1"/>
    </source>
</evidence>
<reference evidence="1" key="1">
    <citation type="submission" date="2021-05" db="EMBL/GenBank/DDBJ databases">
        <authorList>
            <person name="Alioto T."/>
            <person name="Alioto T."/>
            <person name="Gomez Garrido J."/>
        </authorList>
    </citation>
    <scope>NUCLEOTIDE SEQUENCE</scope>
</reference>
<accession>A0A8D8Q2C0</accession>
<organism evidence="1">
    <name type="scientific">Cacopsylla melanoneura</name>
    <dbReference type="NCBI Taxonomy" id="428564"/>
    <lineage>
        <taxon>Eukaryota</taxon>
        <taxon>Metazoa</taxon>
        <taxon>Ecdysozoa</taxon>
        <taxon>Arthropoda</taxon>
        <taxon>Hexapoda</taxon>
        <taxon>Insecta</taxon>
        <taxon>Pterygota</taxon>
        <taxon>Neoptera</taxon>
        <taxon>Paraneoptera</taxon>
        <taxon>Hemiptera</taxon>
        <taxon>Sternorrhyncha</taxon>
        <taxon>Psylloidea</taxon>
        <taxon>Psyllidae</taxon>
        <taxon>Psyllinae</taxon>
        <taxon>Cacopsylla</taxon>
    </lineage>
</organism>
<sequence length="125" mass="14797">MSENNFRQLEFFECKFFILFCQVHSFMIVIDPNNLLSQFTKILYTQSQLTRNLFTSFYTYTGCPQLKDHHYCTVRHPVYCCSIPQNFPNANVALFNGGHLTDCHCNFLRLSAHYRFLVGRFCMQI</sequence>
<name>A0A8D8Q2C0_9HEMI</name>
<proteinExistence type="predicted"/>
<dbReference type="AlphaFoldDB" id="A0A8D8Q2C0"/>